<comment type="function">
    <text evidence="8 15">Functions in the N-end rule pathway of protein degradation where it conjugates Leu, Phe and, less efficiently, Met from aminoacyl-tRNAs to the N-termini of proteins containing an N-terminal arginine or lysine.</text>
</comment>
<evidence type="ECO:0000256" key="4">
    <source>
        <dbReference type="ARBA" id="ARBA00023315"/>
    </source>
</evidence>
<evidence type="ECO:0000256" key="13">
    <source>
        <dbReference type="ARBA" id="ARBA00077165"/>
    </source>
</evidence>
<dbReference type="EMBL" id="LO017727">
    <property type="protein sequence ID" value="CRH07113.1"/>
    <property type="molecule type" value="Genomic_DNA"/>
</dbReference>
<evidence type="ECO:0000256" key="7">
    <source>
        <dbReference type="ARBA" id="ARBA00051538"/>
    </source>
</evidence>
<dbReference type="EC" id="2.3.2.6" evidence="10 15"/>
<keyword evidence="4 15" id="KW-0012">Acyltransferase</keyword>
<dbReference type="InterPro" id="IPR016181">
    <property type="entry name" value="Acyl_CoA_acyltransferase"/>
</dbReference>
<evidence type="ECO:0000256" key="12">
    <source>
        <dbReference type="ARBA" id="ARBA00077136"/>
    </source>
</evidence>
<evidence type="ECO:0000256" key="3">
    <source>
        <dbReference type="ARBA" id="ARBA00022679"/>
    </source>
</evidence>
<evidence type="ECO:0000256" key="10">
    <source>
        <dbReference type="ARBA" id="ARBA00066767"/>
    </source>
</evidence>
<sequence length="237" mass="26883">MPVYRLSPDDYRFPPAEGADHHGIVAVGGDLHPERLLEAYAGGIFPWYSDGEPILWWSLDPRLILRPAEIHIPRSLKKVLRQGRFEITFDHAFDEVMTNCGKVREETDGTWITDEMKDAYGALHRLGYAHSCEAWSKDGEGNRVLAGGIYGVAIGGAFYGESMFFLQPNASKVALASLVHQLEHMGFCIMDCQMTTEHMMRFGAKEISRIMFLENLQRAILYPIPPRSWAEMKPLPW</sequence>
<dbReference type="Pfam" id="PF03588">
    <property type="entry name" value="Leu_Phe_trans"/>
    <property type="match status" value="1"/>
</dbReference>
<dbReference type="HAMAP" id="MF_00688">
    <property type="entry name" value="Leu_Phe_trans"/>
    <property type="match status" value="1"/>
</dbReference>
<name>A0A1S7LL38_MAGMO</name>
<comment type="subcellular location">
    <subcellularLocation>
        <location evidence="1 15">Cytoplasm</location>
    </subcellularLocation>
</comment>
<evidence type="ECO:0000256" key="11">
    <source>
        <dbReference type="ARBA" id="ARBA00074372"/>
    </source>
</evidence>
<dbReference type="GO" id="GO:0005737">
    <property type="term" value="C:cytoplasm"/>
    <property type="evidence" value="ECO:0007669"/>
    <property type="project" value="UniProtKB-SubCell"/>
</dbReference>
<evidence type="ECO:0000256" key="14">
    <source>
        <dbReference type="ARBA" id="ARBA00083640"/>
    </source>
</evidence>
<evidence type="ECO:0000256" key="9">
    <source>
        <dbReference type="ARBA" id="ARBA00061535"/>
    </source>
</evidence>
<evidence type="ECO:0000256" key="5">
    <source>
        <dbReference type="ARBA" id="ARBA00050607"/>
    </source>
</evidence>
<organism evidence="16">
    <name type="scientific">Magnetococcus massalia (strain MO-1)</name>
    <dbReference type="NCBI Taxonomy" id="451514"/>
    <lineage>
        <taxon>Bacteria</taxon>
        <taxon>Pseudomonadati</taxon>
        <taxon>Pseudomonadota</taxon>
        <taxon>Magnetococcia</taxon>
        <taxon>Magnetococcales</taxon>
        <taxon>Magnetococcaceae</taxon>
        <taxon>Magnetococcus</taxon>
    </lineage>
</organism>
<reference evidence="16" key="1">
    <citation type="submission" date="2015-04" db="EMBL/GenBank/DDBJ databases">
        <authorList>
            <person name="Syromyatnikov M.Y."/>
            <person name="Popov V.N."/>
        </authorList>
    </citation>
    <scope>NUCLEOTIDE SEQUENCE</scope>
    <source>
        <strain evidence="16">MO-1</strain>
    </source>
</reference>
<dbReference type="GO" id="GO:0030163">
    <property type="term" value="P:protein catabolic process"/>
    <property type="evidence" value="ECO:0007669"/>
    <property type="project" value="UniProtKB-UniRule"/>
</dbReference>
<dbReference type="GO" id="GO:0008914">
    <property type="term" value="F:leucyl-tRNA--protein transferase activity"/>
    <property type="evidence" value="ECO:0007669"/>
    <property type="project" value="UniProtKB-UniRule"/>
</dbReference>
<keyword evidence="3 15" id="KW-0808">Transferase</keyword>
<evidence type="ECO:0000256" key="2">
    <source>
        <dbReference type="ARBA" id="ARBA00022490"/>
    </source>
</evidence>
<dbReference type="PANTHER" id="PTHR30098">
    <property type="entry name" value="LEUCYL/PHENYLALANYL-TRNA--PROTEIN TRANSFERASE"/>
    <property type="match status" value="1"/>
</dbReference>
<evidence type="ECO:0000256" key="15">
    <source>
        <dbReference type="HAMAP-Rule" id="MF_00688"/>
    </source>
</evidence>
<dbReference type="Gene3D" id="3.30.70.3550">
    <property type="entry name" value="Leucyl/phenylalanyl-tRNA-protein transferase, N-terminal domain"/>
    <property type="match status" value="1"/>
</dbReference>
<keyword evidence="2 15" id="KW-0963">Cytoplasm</keyword>
<accession>A0A1S7LL38</accession>
<evidence type="ECO:0000256" key="6">
    <source>
        <dbReference type="ARBA" id="ARBA00050652"/>
    </source>
</evidence>
<dbReference type="Gene3D" id="3.40.630.70">
    <property type="entry name" value="Leucyl/phenylalanyl-tRNA-protein transferase, C-terminal domain"/>
    <property type="match status" value="1"/>
</dbReference>
<comment type="catalytic activity">
    <reaction evidence="7 15">
        <text>N-terminal L-lysyl-[protein] + L-leucyl-tRNA(Leu) = N-terminal L-leucyl-L-lysyl-[protein] + tRNA(Leu) + H(+)</text>
        <dbReference type="Rhea" id="RHEA:12340"/>
        <dbReference type="Rhea" id="RHEA-COMP:9613"/>
        <dbReference type="Rhea" id="RHEA-COMP:9622"/>
        <dbReference type="Rhea" id="RHEA-COMP:12670"/>
        <dbReference type="Rhea" id="RHEA-COMP:12671"/>
        <dbReference type="ChEBI" id="CHEBI:15378"/>
        <dbReference type="ChEBI" id="CHEBI:65249"/>
        <dbReference type="ChEBI" id="CHEBI:78442"/>
        <dbReference type="ChEBI" id="CHEBI:78494"/>
        <dbReference type="ChEBI" id="CHEBI:133043"/>
        <dbReference type="EC" id="2.3.2.6"/>
    </reaction>
</comment>
<dbReference type="SUPFAM" id="SSF55729">
    <property type="entry name" value="Acyl-CoA N-acyltransferases (Nat)"/>
    <property type="match status" value="1"/>
</dbReference>
<dbReference type="InterPro" id="IPR042203">
    <property type="entry name" value="Leu/Phe-tRNA_Trfase_C"/>
</dbReference>
<evidence type="ECO:0000256" key="1">
    <source>
        <dbReference type="ARBA" id="ARBA00004496"/>
    </source>
</evidence>
<dbReference type="NCBIfam" id="TIGR00667">
    <property type="entry name" value="aat"/>
    <property type="match status" value="1"/>
</dbReference>
<comment type="similarity">
    <text evidence="9 15">Belongs to the L/F-transferase family.</text>
</comment>
<proteinExistence type="inferred from homology"/>
<comment type="catalytic activity">
    <reaction evidence="6 15">
        <text>N-terminal L-arginyl-[protein] + L-leucyl-tRNA(Leu) = N-terminal L-leucyl-L-arginyl-[protein] + tRNA(Leu) + H(+)</text>
        <dbReference type="Rhea" id="RHEA:50416"/>
        <dbReference type="Rhea" id="RHEA-COMP:9613"/>
        <dbReference type="Rhea" id="RHEA-COMP:9622"/>
        <dbReference type="Rhea" id="RHEA-COMP:12672"/>
        <dbReference type="Rhea" id="RHEA-COMP:12673"/>
        <dbReference type="ChEBI" id="CHEBI:15378"/>
        <dbReference type="ChEBI" id="CHEBI:64719"/>
        <dbReference type="ChEBI" id="CHEBI:78442"/>
        <dbReference type="ChEBI" id="CHEBI:78494"/>
        <dbReference type="ChEBI" id="CHEBI:133044"/>
        <dbReference type="EC" id="2.3.2.6"/>
    </reaction>
</comment>
<dbReference type="AlphaFoldDB" id="A0A1S7LL38"/>
<dbReference type="FunFam" id="3.30.70.3550:FF:000001">
    <property type="entry name" value="Leucyl/phenylalanyl-tRNA--protein transferase"/>
    <property type="match status" value="1"/>
</dbReference>
<protein>
    <recommendedName>
        <fullName evidence="11 15">Leucyl/phenylalanyl-tRNA--protein transferase</fullName>
        <ecNumber evidence="10 15">2.3.2.6</ecNumber>
    </recommendedName>
    <alternativeName>
        <fullName evidence="12 15">L/F-transferase</fullName>
    </alternativeName>
    <alternativeName>
        <fullName evidence="13 15">Leucyltransferase</fullName>
    </alternativeName>
    <alternativeName>
        <fullName evidence="14 15">Phenyalanyltransferase</fullName>
    </alternativeName>
</protein>
<evidence type="ECO:0000313" key="16">
    <source>
        <dbReference type="EMBL" id="CRH07113.1"/>
    </source>
</evidence>
<evidence type="ECO:0000256" key="8">
    <source>
        <dbReference type="ARBA" id="ARBA00054043"/>
    </source>
</evidence>
<dbReference type="PANTHER" id="PTHR30098:SF2">
    <property type="entry name" value="LEUCYL_PHENYLALANYL-TRNA--PROTEIN TRANSFERASE"/>
    <property type="match status" value="1"/>
</dbReference>
<comment type="catalytic activity">
    <reaction evidence="5 15">
        <text>L-phenylalanyl-tRNA(Phe) + an N-terminal L-alpha-aminoacyl-[protein] = an N-terminal L-phenylalanyl-L-alpha-aminoacyl-[protein] + tRNA(Phe)</text>
        <dbReference type="Rhea" id="RHEA:43632"/>
        <dbReference type="Rhea" id="RHEA-COMP:9668"/>
        <dbReference type="Rhea" id="RHEA-COMP:9699"/>
        <dbReference type="Rhea" id="RHEA-COMP:10636"/>
        <dbReference type="Rhea" id="RHEA-COMP:10637"/>
        <dbReference type="ChEBI" id="CHEBI:78442"/>
        <dbReference type="ChEBI" id="CHEBI:78531"/>
        <dbReference type="ChEBI" id="CHEBI:78597"/>
        <dbReference type="ChEBI" id="CHEBI:83561"/>
        <dbReference type="EC" id="2.3.2.6"/>
    </reaction>
</comment>
<gene>
    <name evidence="15 16" type="primary">aat</name>
    <name evidence="16" type="ORF">MAGMO_2967</name>
</gene>
<dbReference type="InterPro" id="IPR042221">
    <property type="entry name" value="Leu/Phe-tRNA_Trfase_N"/>
</dbReference>
<dbReference type="InterPro" id="IPR004616">
    <property type="entry name" value="Leu/Phe-tRNA_Trfase"/>
</dbReference>